<name>A0A1H7F8M8_9FLAO</name>
<protein>
    <submittedName>
        <fullName evidence="1">Uncharacterized protein</fullName>
    </submittedName>
</protein>
<dbReference type="Proteomes" id="UP000198990">
    <property type="component" value="Unassembled WGS sequence"/>
</dbReference>
<evidence type="ECO:0000313" key="1">
    <source>
        <dbReference type="EMBL" id="SEK22044.1"/>
    </source>
</evidence>
<dbReference type="STRING" id="228957.SAMN04488008_10180"/>
<organism evidence="1 2">
    <name type="scientific">Maribacter orientalis</name>
    <dbReference type="NCBI Taxonomy" id="228957"/>
    <lineage>
        <taxon>Bacteria</taxon>
        <taxon>Pseudomonadati</taxon>
        <taxon>Bacteroidota</taxon>
        <taxon>Flavobacteriia</taxon>
        <taxon>Flavobacteriales</taxon>
        <taxon>Flavobacteriaceae</taxon>
        <taxon>Maribacter</taxon>
    </lineage>
</organism>
<dbReference type="SUPFAM" id="SSF103088">
    <property type="entry name" value="OmpA-like"/>
    <property type="match status" value="1"/>
</dbReference>
<dbReference type="RefSeq" id="WP_143057756.1">
    <property type="nucleotide sequence ID" value="NZ_FNZN01000001.1"/>
</dbReference>
<evidence type="ECO:0000313" key="2">
    <source>
        <dbReference type="Proteomes" id="UP000198990"/>
    </source>
</evidence>
<sequence>MKKKTNHQMMMDRLHEQSLEWKSIILFMEEEIIFLEHLLHSYHFEPDTAELYERYHKYLKQLDEIKFAKNNLKVQIDGHEASIGGIMDSIDHFGDSSFYIEHDDINVLVQKTSEDYRKLKSEIFDYAITVMRKHKKPDEI</sequence>
<dbReference type="InterPro" id="IPR036737">
    <property type="entry name" value="OmpA-like_sf"/>
</dbReference>
<keyword evidence="2" id="KW-1185">Reference proteome</keyword>
<dbReference type="EMBL" id="FNZN01000001">
    <property type="protein sequence ID" value="SEK22044.1"/>
    <property type="molecule type" value="Genomic_DNA"/>
</dbReference>
<accession>A0A1H7F8M8</accession>
<gene>
    <name evidence="1" type="ORF">SAMN04488008_10180</name>
</gene>
<dbReference type="AlphaFoldDB" id="A0A1H7F8M8"/>
<proteinExistence type="predicted"/>
<reference evidence="2" key="1">
    <citation type="submission" date="2016-10" db="EMBL/GenBank/DDBJ databases">
        <authorList>
            <person name="Varghese N."/>
            <person name="Submissions S."/>
        </authorList>
    </citation>
    <scope>NUCLEOTIDE SEQUENCE [LARGE SCALE GENOMIC DNA]</scope>
    <source>
        <strain evidence="2">DSM 16471</strain>
    </source>
</reference>